<dbReference type="InterPro" id="IPR021466">
    <property type="entry name" value="Put_rhamnosyl_transferase"/>
</dbReference>
<name>A0A4R5VH08_9RHOB</name>
<evidence type="ECO:0000313" key="2">
    <source>
        <dbReference type="Proteomes" id="UP000295301"/>
    </source>
</evidence>
<proteinExistence type="predicted"/>
<dbReference type="Proteomes" id="UP000295301">
    <property type="component" value="Unassembled WGS sequence"/>
</dbReference>
<dbReference type="EMBL" id="SMUV01000034">
    <property type="protein sequence ID" value="TDK52657.1"/>
    <property type="molecule type" value="Genomic_DNA"/>
</dbReference>
<sequence>MDRKVRTVGLLRFSVLTPTYYSERFKTLEDTAAHLFAPERMALRFRLFEELCLPSLTGQTDPDFDMVVLTAESMPDRYLERLVDLIEPLPNIHCLPVGTGNHYKLLQRGYNAVPHDDCTHRILFRLDDDDALDKNFVKRTKRLAGGLMKLNGPKTPFVIAYNRGFYVRSTGAQTEVFDACERAPLSTGTTLVAPVGHGANPYRFNHRKLAQHFNTYSDISVPAFIRTIHGDNKSNPAQMGLSHKLAEAEIEAQLQIHFDTTLTRLRTL</sequence>
<keyword evidence="2" id="KW-1185">Reference proteome</keyword>
<dbReference type="Pfam" id="PF11316">
    <property type="entry name" value="Rhamno_transf"/>
    <property type="match status" value="1"/>
</dbReference>
<evidence type="ECO:0000313" key="1">
    <source>
        <dbReference type="EMBL" id="TDK52657.1"/>
    </source>
</evidence>
<comment type="caution">
    <text evidence="1">The sequence shown here is derived from an EMBL/GenBank/DDBJ whole genome shotgun (WGS) entry which is preliminary data.</text>
</comment>
<dbReference type="SUPFAM" id="SSF53448">
    <property type="entry name" value="Nucleotide-diphospho-sugar transferases"/>
    <property type="match status" value="1"/>
</dbReference>
<organism evidence="1 2">
    <name type="scientific">Antarcticimicrobium luteum</name>
    <dbReference type="NCBI Taxonomy" id="2547397"/>
    <lineage>
        <taxon>Bacteria</taxon>
        <taxon>Pseudomonadati</taxon>
        <taxon>Pseudomonadota</taxon>
        <taxon>Alphaproteobacteria</taxon>
        <taxon>Rhodobacterales</taxon>
        <taxon>Paracoccaceae</taxon>
        <taxon>Antarcticimicrobium</taxon>
    </lineage>
</organism>
<dbReference type="OrthoDB" id="9771846at2"/>
<evidence type="ECO:0008006" key="3">
    <source>
        <dbReference type="Google" id="ProtNLM"/>
    </source>
</evidence>
<dbReference type="RefSeq" id="WP_133357931.1">
    <property type="nucleotide sequence ID" value="NZ_SMUV01000034.1"/>
</dbReference>
<protein>
    <recommendedName>
        <fullName evidence="3">Rhamnosyl transferase</fullName>
    </recommendedName>
</protein>
<dbReference type="InterPro" id="IPR029044">
    <property type="entry name" value="Nucleotide-diphossugar_trans"/>
</dbReference>
<accession>A0A4R5VH08</accession>
<dbReference type="AlphaFoldDB" id="A0A4R5VH08"/>
<gene>
    <name evidence="1" type="ORF">E1832_01250</name>
</gene>
<reference evidence="1 2" key="1">
    <citation type="submission" date="2019-03" db="EMBL/GenBank/DDBJ databases">
        <title>Ruegeria lutea sp. nov., a novel strain, isolated from marine sediment, the Masan Bay, South Korea.</title>
        <authorList>
            <person name="Kim J."/>
            <person name="Kim D.-Y."/>
            <person name="Lee S.-S."/>
        </authorList>
    </citation>
    <scope>NUCLEOTIDE SEQUENCE [LARGE SCALE GENOMIC DNA]</scope>
    <source>
        <strain evidence="1 2">318-1</strain>
    </source>
</reference>